<gene>
    <name evidence="3" type="ORF">N0V93_005370</name>
</gene>
<dbReference type="AlphaFoldDB" id="A0A9W8YVG3"/>
<sequence length="542" mass="59310">MATGGFESLAGLRKQIVENCYFFNPSSGEISLIITHEPIGTYKAIVLCETRRQRDVLLSSDSFETVTKALEHLFTKSADAVQHYITANEFRRLPSAVDDDEDDEDDDGSSVSSYVEEPDKDRLADSSLSLDSGLESPSEGLSEDGDGTVSYSRVRTGGRPRSYGARTVRLDSHSRSRSRDRTPAYHKAPAPPARFPLQRSRAVDPPRPYIGHPGVSDYGNMRIPTLPLQMPPMPGPGFMGHCADVRPPPDSHPTDAPMNGASMAHHQQRLNAIQQQREEVKRVLQEGQRRGFLDLDGKPSLPPGAMLPLWSGHPSPPGPWPPLYTANDRPYMAPPVTTRSQTVPPQQPIPSQNPPTKNTHPPGKASPPLMMHSTSSNSSLASSITPSIVPASASSTPTVTVNLKTPPEYSSALAPASIDCRLVIKTPFPLTLEGVSRCQEHRILARTPPTRKDMSLVALRYVQQKLPYLENVAEGPLRATVTRAVFNAGQSREESYDLGAYPESNFSKLCEIMERSGEEEDRGGLPQVNGWPLFEVVVSVME</sequence>
<organism evidence="3 4">
    <name type="scientific">Gnomoniopsis smithogilvyi</name>
    <dbReference type="NCBI Taxonomy" id="1191159"/>
    <lineage>
        <taxon>Eukaryota</taxon>
        <taxon>Fungi</taxon>
        <taxon>Dikarya</taxon>
        <taxon>Ascomycota</taxon>
        <taxon>Pezizomycotina</taxon>
        <taxon>Sordariomycetes</taxon>
        <taxon>Sordariomycetidae</taxon>
        <taxon>Diaporthales</taxon>
        <taxon>Gnomoniaceae</taxon>
        <taxon>Gnomoniopsis</taxon>
    </lineage>
</organism>
<proteinExistence type="predicted"/>
<feature type="region of interest" description="Disordered" evidence="2">
    <location>
        <begin position="94"/>
        <end position="206"/>
    </location>
</feature>
<protein>
    <submittedName>
        <fullName evidence="3">Uncharacterized protein</fullName>
    </submittedName>
</protein>
<feature type="coiled-coil region" evidence="1">
    <location>
        <begin position="263"/>
        <end position="290"/>
    </location>
</feature>
<feature type="compositionally biased region" description="Low complexity" evidence="2">
    <location>
        <begin position="125"/>
        <end position="140"/>
    </location>
</feature>
<reference evidence="3" key="1">
    <citation type="submission" date="2022-10" db="EMBL/GenBank/DDBJ databases">
        <title>Tapping the CABI collections for fungal endophytes: first genome assemblies for Collariella, Neodidymelliopsis, Ascochyta clinopodiicola, Didymella pomorum, Didymosphaeria variabile, Neocosmospora piperis and Neocucurbitaria cava.</title>
        <authorList>
            <person name="Hill R."/>
        </authorList>
    </citation>
    <scope>NUCLEOTIDE SEQUENCE</scope>
    <source>
        <strain evidence="3">IMI 355082</strain>
    </source>
</reference>
<accession>A0A9W8YVG3</accession>
<feature type="compositionally biased region" description="Low complexity" evidence="2">
    <location>
        <begin position="368"/>
        <end position="383"/>
    </location>
</feature>
<evidence type="ECO:0000256" key="1">
    <source>
        <dbReference type="SAM" id="Coils"/>
    </source>
</evidence>
<feature type="compositionally biased region" description="Acidic residues" evidence="2">
    <location>
        <begin position="97"/>
        <end position="108"/>
    </location>
</feature>
<feature type="region of interest" description="Disordered" evidence="2">
    <location>
        <begin position="329"/>
        <end position="383"/>
    </location>
</feature>
<comment type="caution">
    <text evidence="3">The sequence shown here is derived from an EMBL/GenBank/DDBJ whole genome shotgun (WGS) entry which is preliminary data.</text>
</comment>
<evidence type="ECO:0000313" key="4">
    <source>
        <dbReference type="Proteomes" id="UP001140453"/>
    </source>
</evidence>
<keyword evidence="1" id="KW-0175">Coiled coil</keyword>
<evidence type="ECO:0000313" key="3">
    <source>
        <dbReference type="EMBL" id="KAJ4391750.1"/>
    </source>
</evidence>
<dbReference type="EMBL" id="JAPEVB010000003">
    <property type="protein sequence ID" value="KAJ4391750.1"/>
    <property type="molecule type" value="Genomic_DNA"/>
</dbReference>
<dbReference type="Proteomes" id="UP001140453">
    <property type="component" value="Unassembled WGS sequence"/>
</dbReference>
<evidence type="ECO:0000256" key="2">
    <source>
        <dbReference type="SAM" id="MobiDB-lite"/>
    </source>
</evidence>
<dbReference type="OrthoDB" id="5148182at2759"/>
<name>A0A9W8YVG3_9PEZI</name>
<keyword evidence="4" id="KW-1185">Reference proteome</keyword>
<feature type="compositionally biased region" description="Basic and acidic residues" evidence="2">
    <location>
        <begin position="168"/>
        <end position="183"/>
    </location>
</feature>